<dbReference type="Proteomes" id="UP000518288">
    <property type="component" value="Unassembled WGS sequence"/>
</dbReference>
<dbReference type="RefSeq" id="WP_179633049.1">
    <property type="nucleotide sequence ID" value="NZ_JACCFH010000001.1"/>
</dbReference>
<dbReference type="EMBL" id="JACCFH010000001">
    <property type="protein sequence ID" value="NYG32127.1"/>
    <property type="molecule type" value="Genomic_DNA"/>
</dbReference>
<evidence type="ECO:0000256" key="1">
    <source>
        <dbReference type="SAM" id="SignalP"/>
    </source>
</evidence>
<dbReference type="SUPFAM" id="SSF103515">
    <property type="entry name" value="Autotransporter"/>
    <property type="match status" value="1"/>
</dbReference>
<gene>
    <name evidence="2" type="ORF">BDD16_001113</name>
</gene>
<reference evidence="2 3" key="1">
    <citation type="submission" date="2020-07" db="EMBL/GenBank/DDBJ databases">
        <title>Genomic Encyclopedia of Archaeal and Bacterial Type Strains, Phase II (KMG-II): from individual species to whole genera.</title>
        <authorList>
            <person name="Goeker M."/>
        </authorList>
    </citation>
    <scope>NUCLEOTIDE SEQUENCE [LARGE SCALE GENOMIC DNA]</scope>
    <source>
        <strain evidence="2 3">DSM 21226</strain>
    </source>
</reference>
<accession>A0A7Y9U5Y6</accession>
<dbReference type="InterPro" id="IPR036709">
    <property type="entry name" value="Autotransporte_beta_dom_sf"/>
</dbReference>
<keyword evidence="1" id="KW-0732">Signal</keyword>
<dbReference type="AlphaFoldDB" id="A0A7Y9U5Y6"/>
<evidence type="ECO:0000313" key="3">
    <source>
        <dbReference type="Proteomes" id="UP000518288"/>
    </source>
</evidence>
<keyword evidence="3" id="KW-1185">Reference proteome</keyword>
<evidence type="ECO:0008006" key="4">
    <source>
        <dbReference type="Google" id="ProtNLM"/>
    </source>
</evidence>
<feature type="chain" id="PRO_5030681323" description="Outer membrane protein beta-barrel domain-containing protein" evidence="1">
    <location>
        <begin position="31"/>
        <end position="193"/>
    </location>
</feature>
<feature type="signal peptide" evidence="1">
    <location>
        <begin position="1"/>
        <end position="30"/>
    </location>
</feature>
<comment type="caution">
    <text evidence="2">The sequence shown here is derived from an EMBL/GenBank/DDBJ whole genome shotgun (WGS) entry which is preliminary data.</text>
</comment>
<evidence type="ECO:0000313" key="2">
    <source>
        <dbReference type="EMBL" id="NYG32127.1"/>
    </source>
</evidence>
<sequence>MSASASCRVLRPLPLLLSAACLLGCSIASAQATWRIEGAVGLLTDRGAGRSTGWRVSVGAEIPLGNSAWAVGPVLGFADFGDTADGPFVQRNHRHTRGPLVALQVALPALEGWRARVRVGLGAWQTALRTTVNGAEAYQASERHVGPLLGAGLSWQWSRVFALTASVDVGQHRFDGLPTVRPALWALGLSASF</sequence>
<protein>
    <recommendedName>
        <fullName evidence="4">Outer membrane protein beta-barrel domain-containing protein</fullName>
    </recommendedName>
</protein>
<dbReference type="Gene3D" id="2.40.160.20">
    <property type="match status" value="1"/>
</dbReference>
<name>A0A7Y9U5Y6_9BURK</name>
<proteinExistence type="predicted"/>
<organism evidence="2 3">
    <name type="scientific">Sphaerotilus montanus</name>
    <dbReference type="NCBI Taxonomy" id="522889"/>
    <lineage>
        <taxon>Bacteria</taxon>
        <taxon>Pseudomonadati</taxon>
        <taxon>Pseudomonadota</taxon>
        <taxon>Betaproteobacteria</taxon>
        <taxon>Burkholderiales</taxon>
        <taxon>Sphaerotilaceae</taxon>
        <taxon>Sphaerotilus</taxon>
    </lineage>
</organism>